<dbReference type="EMBL" id="SGWQ01000007">
    <property type="protein sequence ID" value="RZS36436.1"/>
    <property type="molecule type" value="Genomic_DNA"/>
</dbReference>
<feature type="transmembrane region" description="Helical" evidence="7">
    <location>
        <begin position="399"/>
        <end position="421"/>
    </location>
</feature>
<dbReference type="Proteomes" id="UP000294257">
    <property type="component" value="Unassembled WGS sequence"/>
</dbReference>
<dbReference type="OrthoDB" id="7375466at2"/>
<dbReference type="Gene3D" id="1.20.1250.20">
    <property type="entry name" value="MFS general substrate transporter like domains"/>
    <property type="match status" value="1"/>
</dbReference>
<dbReference type="Gene3D" id="1.20.1720.10">
    <property type="entry name" value="Multidrug resistance protein D"/>
    <property type="match status" value="1"/>
</dbReference>
<keyword evidence="10" id="KW-1185">Reference proteome</keyword>
<evidence type="ECO:0000256" key="2">
    <source>
        <dbReference type="ARBA" id="ARBA00022448"/>
    </source>
</evidence>
<dbReference type="AlphaFoldDB" id="A0A4Q7KJR9"/>
<comment type="caution">
    <text evidence="9">The sequence shown here is derived from an EMBL/GenBank/DDBJ whole genome shotgun (WGS) entry which is preliminary data.</text>
</comment>
<feature type="transmembrane region" description="Helical" evidence="7">
    <location>
        <begin position="267"/>
        <end position="290"/>
    </location>
</feature>
<feature type="transmembrane region" description="Helical" evidence="7">
    <location>
        <begin position="224"/>
        <end position="246"/>
    </location>
</feature>
<reference evidence="9 10" key="1">
    <citation type="submission" date="2019-02" db="EMBL/GenBank/DDBJ databases">
        <title>Genomic Encyclopedia of Type Strains, Phase IV (KMG-IV): sequencing the most valuable type-strain genomes for metagenomic binning, comparative biology and taxonomic classification.</title>
        <authorList>
            <person name="Goeker M."/>
        </authorList>
    </citation>
    <scope>NUCLEOTIDE SEQUENCE [LARGE SCALE GENOMIC DNA]</scope>
    <source>
        <strain evidence="9 10">DSM 101727</strain>
    </source>
</reference>
<feature type="transmembrane region" description="Helical" evidence="7">
    <location>
        <begin position="332"/>
        <end position="350"/>
    </location>
</feature>
<dbReference type="PROSITE" id="PS50850">
    <property type="entry name" value="MFS"/>
    <property type="match status" value="1"/>
</dbReference>
<feature type="transmembrane region" description="Helical" evidence="7">
    <location>
        <begin position="77"/>
        <end position="96"/>
    </location>
</feature>
<dbReference type="Pfam" id="PF07690">
    <property type="entry name" value="MFS_1"/>
    <property type="match status" value="1"/>
</dbReference>
<evidence type="ECO:0000313" key="9">
    <source>
        <dbReference type="EMBL" id="RZS36436.1"/>
    </source>
</evidence>
<dbReference type="PANTHER" id="PTHR42718">
    <property type="entry name" value="MAJOR FACILITATOR SUPERFAMILY MULTIDRUG TRANSPORTER MFSC"/>
    <property type="match status" value="1"/>
</dbReference>
<keyword evidence="3" id="KW-1003">Cell membrane</keyword>
<keyword evidence="2" id="KW-0813">Transport</keyword>
<dbReference type="PANTHER" id="PTHR42718:SF46">
    <property type="entry name" value="BLR6921 PROTEIN"/>
    <property type="match status" value="1"/>
</dbReference>
<sequence length="461" mass="47153">MSENDPRRWRALALLCVVNFMVILDAQIVIVALPTIEHGLGFTASGAQWVMSAYLLSFGGLLLLGGRAGDLLGRRRVFLWGTTLFGIASLLCGLAWTPEILVLARVAHGVSAAMMAPTALAIVMTTFDEGAERNKALAAWGGSGGLGATAALVIGGVFTKVLGWESIFLLNVPVAAVLLALGVRLLPESGVRETVRRFDPVGAVTLTGALVLLTYAVVEAPVAGWLSVRTIGLLLGAVVLGVIFWLTESRSAAPLVPLRVFRSRSLVCGNLVMLLFGMAAWGMSTVVSRYAQTVLGYTPLEFGLGTVVMTLMTLVGSFGAQALVTRIGFRPVAAAAIALAGVGCLALYGLSVDGGYFTHLFAGLLVFGIALGGGTVAASVAALAGVGEREAGVASGTNTAAFQIGGALGAAVVTTVVVSRADLVDGFNAGLIACVVFAGIGVAVALCLPRAVRSTVEPSGV</sequence>
<evidence type="ECO:0000256" key="5">
    <source>
        <dbReference type="ARBA" id="ARBA00022989"/>
    </source>
</evidence>
<dbReference type="SUPFAM" id="SSF103473">
    <property type="entry name" value="MFS general substrate transporter"/>
    <property type="match status" value="1"/>
</dbReference>
<feature type="transmembrane region" description="Helical" evidence="7">
    <location>
        <begin position="164"/>
        <end position="186"/>
    </location>
</feature>
<keyword evidence="6 7" id="KW-0472">Membrane</keyword>
<evidence type="ECO:0000256" key="4">
    <source>
        <dbReference type="ARBA" id="ARBA00022692"/>
    </source>
</evidence>
<dbReference type="RefSeq" id="WP_130345936.1">
    <property type="nucleotide sequence ID" value="NZ_SGWQ01000007.1"/>
</dbReference>
<feature type="transmembrane region" description="Helical" evidence="7">
    <location>
        <begin position="427"/>
        <end position="448"/>
    </location>
</feature>
<dbReference type="GO" id="GO:0005886">
    <property type="term" value="C:plasma membrane"/>
    <property type="evidence" value="ECO:0007669"/>
    <property type="project" value="UniProtKB-SubCell"/>
</dbReference>
<gene>
    <name evidence="9" type="ORF">EV193_107117</name>
</gene>
<feature type="transmembrane region" description="Helical" evidence="7">
    <location>
        <begin position="356"/>
        <end position="387"/>
    </location>
</feature>
<comment type="subcellular location">
    <subcellularLocation>
        <location evidence="1">Cell membrane</location>
        <topology evidence="1">Multi-pass membrane protein</topology>
    </subcellularLocation>
</comment>
<feature type="transmembrane region" description="Helical" evidence="7">
    <location>
        <begin position="12"/>
        <end position="34"/>
    </location>
</feature>
<keyword evidence="5 7" id="KW-1133">Transmembrane helix</keyword>
<feature type="transmembrane region" description="Helical" evidence="7">
    <location>
        <begin position="302"/>
        <end position="320"/>
    </location>
</feature>
<dbReference type="InterPro" id="IPR036259">
    <property type="entry name" value="MFS_trans_sf"/>
</dbReference>
<feature type="transmembrane region" description="Helical" evidence="7">
    <location>
        <begin position="102"/>
        <end position="125"/>
    </location>
</feature>
<dbReference type="InterPro" id="IPR011701">
    <property type="entry name" value="MFS"/>
</dbReference>
<evidence type="ECO:0000313" key="10">
    <source>
        <dbReference type="Proteomes" id="UP000294257"/>
    </source>
</evidence>
<feature type="transmembrane region" description="Helical" evidence="7">
    <location>
        <begin position="198"/>
        <end position="218"/>
    </location>
</feature>
<proteinExistence type="predicted"/>
<dbReference type="CDD" id="cd17321">
    <property type="entry name" value="MFS_MMR_MDR_like"/>
    <property type="match status" value="1"/>
</dbReference>
<evidence type="ECO:0000256" key="3">
    <source>
        <dbReference type="ARBA" id="ARBA00022475"/>
    </source>
</evidence>
<dbReference type="InterPro" id="IPR020846">
    <property type="entry name" value="MFS_dom"/>
</dbReference>
<keyword evidence="4 7" id="KW-0812">Transmembrane</keyword>
<evidence type="ECO:0000256" key="7">
    <source>
        <dbReference type="SAM" id="Phobius"/>
    </source>
</evidence>
<feature type="domain" description="Major facilitator superfamily (MFS) profile" evidence="8">
    <location>
        <begin position="11"/>
        <end position="453"/>
    </location>
</feature>
<evidence type="ECO:0000259" key="8">
    <source>
        <dbReference type="PROSITE" id="PS50850"/>
    </source>
</evidence>
<feature type="transmembrane region" description="Helical" evidence="7">
    <location>
        <begin position="46"/>
        <end position="65"/>
    </location>
</feature>
<dbReference type="GO" id="GO:0022857">
    <property type="term" value="F:transmembrane transporter activity"/>
    <property type="evidence" value="ECO:0007669"/>
    <property type="project" value="InterPro"/>
</dbReference>
<organism evidence="9 10">
    <name type="scientific">Herbihabitans rhizosphaerae</name>
    <dbReference type="NCBI Taxonomy" id="1872711"/>
    <lineage>
        <taxon>Bacteria</taxon>
        <taxon>Bacillati</taxon>
        <taxon>Actinomycetota</taxon>
        <taxon>Actinomycetes</taxon>
        <taxon>Pseudonocardiales</taxon>
        <taxon>Pseudonocardiaceae</taxon>
        <taxon>Herbihabitans</taxon>
    </lineage>
</organism>
<name>A0A4Q7KJR9_9PSEU</name>
<feature type="transmembrane region" description="Helical" evidence="7">
    <location>
        <begin position="137"/>
        <end position="158"/>
    </location>
</feature>
<protein>
    <submittedName>
        <fullName evidence="9">EmrB/QacA subfamily drug resistance transporter</fullName>
    </submittedName>
</protein>
<evidence type="ECO:0000256" key="6">
    <source>
        <dbReference type="ARBA" id="ARBA00023136"/>
    </source>
</evidence>
<evidence type="ECO:0000256" key="1">
    <source>
        <dbReference type="ARBA" id="ARBA00004651"/>
    </source>
</evidence>
<accession>A0A4Q7KJR9</accession>